<accession>A0A814KZ34</accession>
<evidence type="ECO:0000313" key="2">
    <source>
        <dbReference type="Proteomes" id="UP000663879"/>
    </source>
</evidence>
<protein>
    <submittedName>
        <fullName evidence="1">Uncharacterized protein</fullName>
    </submittedName>
</protein>
<evidence type="ECO:0000313" key="1">
    <source>
        <dbReference type="EMBL" id="CAF1056179.1"/>
    </source>
</evidence>
<dbReference type="AlphaFoldDB" id="A0A814KZ34"/>
<comment type="caution">
    <text evidence="1">The sequence shown here is derived from an EMBL/GenBank/DDBJ whole genome shotgun (WGS) entry which is preliminary data.</text>
</comment>
<name>A0A814KZ34_9BILA</name>
<keyword evidence="2" id="KW-1185">Reference proteome</keyword>
<dbReference type="Proteomes" id="UP000663879">
    <property type="component" value="Unassembled WGS sequence"/>
</dbReference>
<reference evidence="1" key="1">
    <citation type="submission" date="2021-02" db="EMBL/GenBank/DDBJ databases">
        <authorList>
            <person name="Nowell W R."/>
        </authorList>
    </citation>
    <scope>NUCLEOTIDE SEQUENCE</scope>
    <source>
        <strain evidence="1">Ploen Becks lab</strain>
    </source>
</reference>
<organism evidence="1 2">
    <name type="scientific">Brachionus calyciflorus</name>
    <dbReference type="NCBI Taxonomy" id="104777"/>
    <lineage>
        <taxon>Eukaryota</taxon>
        <taxon>Metazoa</taxon>
        <taxon>Spiralia</taxon>
        <taxon>Gnathifera</taxon>
        <taxon>Rotifera</taxon>
        <taxon>Eurotatoria</taxon>
        <taxon>Monogononta</taxon>
        <taxon>Pseudotrocha</taxon>
        <taxon>Ploima</taxon>
        <taxon>Brachionidae</taxon>
        <taxon>Brachionus</taxon>
    </lineage>
</organism>
<dbReference type="EMBL" id="CAJNOC010005580">
    <property type="protein sequence ID" value="CAF1056179.1"/>
    <property type="molecule type" value="Genomic_DNA"/>
</dbReference>
<sequence>MSKRCQPPVKDFYFVYKCVKIDDIQNEKSIFEQLNQIGELKNFDRLVVSYQNEHRLSNVIKAVGIVVPVKSVERLEKLLSEKDFKVHFVKNVKKVVQIELSSNKISTNPHEFKEICQEFSNQLNKDHIQAYPLVQFYSNNKTIHFAPLLNQTNFYVPETHIG</sequence>
<proteinExistence type="predicted"/>
<gene>
    <name evidence="1" type="ORF">OXX778_LOCUS19063</name>
</gene>